<sequence length="75" mass="8142">MNTLTLFFCPSGSAERQLQTPGPEQVSGIPELRILLMGKGGVGKSTAGNIILKVKPCIYINIILELLHFEGTRDD</sequence>
<evidence type="ECO:0008006" key="2">
    <source>
        <dbReference type="Google" id="ProtNLM"/>
    </source>
</evidence>
<dbReference type="InterPro" id="IPR027417">
    <property type="entry name" value="P-loop_NTPase"/>
</dbReference>
<reference evidence="1" key="1">
    <citation type="submission" date="2023-09" db="UniProtKB">
        <authorList>
            <consortium name="Ensembl"/>
        </authorList>
    </citation>
    <scope>IDENTIFICATION</scope>
</reference>
<name>A0A8C0XBC8_CASCN</name>
<accession>A0A8C0XBC8</accession>
<evidence type="ECO:0000313" key="1">
    <source>
        <dbReference type="Ensembl" id="ENSCCNP00000024723.1"/>
    </source>
</evidence>
<dbReference type="Gene3D" id="3.40.50.300">
    <property type="entry name" value="P-loop containing nucleotide triphosphate hydrolases"/>
    <property type="match status" value="1"/>
</dbReference>
<organism evidence="1">
    <name type="scientific">Castor canadensis</name>
    <name type="common">American beaver</name>
    <dbReference type="NCBI Taxonomy" id="51338"/>
    <lineage>
        <taxon>Eukaryota</taxon>
        <taxon>Metazoa</taxon>
        <taxon>Chordata</taxon>
        <taxon>Craniata</taxon>
        <taxon>Vertebrata</taxon>
        <taxon>Euteleostomi</taxon>
        <taxon>Mammalia</taxon>
        <taxon>Eutheria</taxon>
        <taxon>Euarchontoglires</taxon>
        <taxon>Glires</taxon>
        <taxon>Rodentia</taxon>
        <taxon>Castorimorpha</taxon>
        <taxon>Castoridae</taxon>
        <taxon>Castor</taxon>
    </lineage>
</organism>
<dbReference type="Ensembl" id="ENSCCNT00000031513.1">
    <property type="protein sequence ID" value="ENSCCNP00000024723.1"/>
    <property type="gene ID" value="ENSCCNG00000024211.1"/>
</dbReference>
<protein>
    <recommendedName>
        <fullName evidence="2">AIG1-type G domain-containing protein</fullName>
    </recommendedName>
</protein>
<dbReference type="SUPFAM" id="SSF52540">
    <property type="entry name" value="P-loop containing nucleoside triphosphate hydrolases"/>
    <property type="match status" value="1"/>
</dbReference>
<dbReference type="AlphaFoldDB" id="A0A8C0XBC8"/>
<proteinExistence type="predicted"/>